<accession>A0A410T5E2</accession>
<organism evidence="1 2">
    <name type="scientific">Acinetobacter phage Henu6</name>
    <dbReference type="NCBI Taxonomy" id="2500136"/>
    <lineage>
        <taxon>Viruses</taxon>
        <taxon>Duplodnaviria</taxon>
        <taxon>Heunggongvirae</taxon>
        <taxon>Uroviricota</taxon>
        <taxon>Caudoviricetes</taxon>
        <taxon>Pantevenvirales</taxon>
        <taxon>Straboviridae</taxon>
        <taxon>Twarogvirinae</taxon>
        <taxon>Zedzedvirus</taxon>
        <taxon>Zedzedvirus zz1</taxon>
    </lineage>
</organism>
<name>A0A410T5E2_9CAUD</name>
<protein>
    <submittedName>
        <fullName evidence="1">Head vertex assembly chaperone</fullName>
    </submittedName>
</protein>
<dbReference type="Proteomes" id="UP000289169">
    <property type="component" value="Segment"/>
</dbReference>
<evidence type="ECO:0000313" key="2">
    <source>
        <dbReference type="Proteomes" id="UP000289169"/>
    </source>
</evidence>
<gene>
    <name evidence="1" type="ORF">Henu6_gp136</name>
</gene>
<reference evidence="1 2" key="1">
    <citation type="submission" date="2018-11" db="EMBL/GenBank/DDBJ databases">
        <authorList>
            <person name="Teng T."/>
        </authorList>
    </citation>
    <scope>NUCLEOTIDE SEQUENCE [LARGE SCALE GENOMIC DNA]</scope>
</reference>
<proteinExistence type="predicted"/>
<evidence type="ECO:0000313" key="1">
    <source>
        <dbReference type="EMBL" id="QAU03941.1"/>
    </source>
</evidence>
<dbReference type="EMBL" id="MK240351">
    <property type="protein sequence ID" value="QAU03941.1"/>
    <property type="molecule type" value="Genomic_DNA"/>
</dbReference>
<sequence>MSTDSEIVTETHTYTPGDNLFNQSFDIIKDAMKDVKHEMVITLEDDTHHIVYIHGCDVDVSGRISLDFSTPSTDRKDELGKHVEAALTQLALNEPAPNPRRVKKSFFF</sequence>
<dbReference type="Pfam" id="PF11113">
    <property type="entry name" value="Phage_head_chap"/>
    <property type="match status" value="1"/>
</dbReference>
<dbReference type="InterPro" id="IPR021049">
    <property type="entry name" value="Phage_T4_Gp40"/>
</dbReference>